<reference evidence="2 3" key="1">
    <citation type="submission" date="2022-10" db="EMBL/GenBank/DDBJ databases">
        <title>The complete genomes of actinobacterial strains from the NBC collection.</title>
        <authorList>
            <person name="Joergensen T.S."/>
            <person name="Alvarez Arevalo M."/>
            <person name="Sterndorff E.B."/>
            <person name="Faurdal D."/>
            <person name="Vuksanovic O."/>
            <person name="Mourched A.-S."/>
            <person name="Charusanti P."/>
            <person name="Shaw S."/>
            <person name="Blin K."/>
            <person name="Weber T."/>
        </authorList>
    </citation>
    <scope>NUCLEOTIDE SEQUENCE [LARGE SCALE GENOMIC DNA]</scope>
    <source>
        <strain evidence="2 3">NBC_00456</strain>
    </source>
</reference>
<evidence type="ECO:0000256" key="1">
    <source>
        <dbReference type="SAM" id="MobiDB-lite"/>
    </source>
</evidence>
<keyword evidence="3" id="KW-1185">Reference proteome</keyword>
<protein>
    <recommendedName>
        <fullName evidence="4">Transposase</fullName>
    </recommendedName>
</protein>
<evidence type="ECO:0000313" key="3">
    <source>
        <dbReference type="Proteomes" id="UP001341259"/>
    </source>
</evidence>
<sequence>MASQVAEETADQDVFGGVDSHADTVHVAVISDNGGHLADAAPASPVPLRSPLPSRPGPRLQRQEQPAPPVPRR</sequence>
<gene>
    <name evidence="2" type="ORF">OHB29_19630</name>
</gene>
<organism evidence="2 3">
    <name type="scientific">Streptomyces violaceus</name>
    <name type="common">Streptomyces venezuelae</name>
    <dbReference type="NCBI Taxonomy" id="1936"/>
    <lineage>
        <taxon>Bacteria</taxon>
        <taxon>Bacillati</taxon>
        <taxon>Actinomycetota</taxon>
        <taxon>Actinomycetes</taxon>
        <taxon>Kitasatosporales</taxon>
        <taxon>Streptomycetaceae</taxon>
        <taxon>Streptomyces</taxon>
    </lineage>
</organism>
<evidence type="ECO:0000313" key="2">
    <source>
        <dbReference type="EMBL" id="WUG95079.1"/>
    </source>
</evidence>
<name>A0ABZ1NTJ0_STRVL</name>
<dbReference type="EMBL" id="CP107906">
    <property type="protein sequence ID" value="WUG95079.1"/>
    <property type="molecule type" value="Genomic_DNA"/>
</dbReference>
<feature type="region of interest" description="Disordered" evidence="1">
    <location>
        <begin position="35"/>
        <end position="73"/>
    </location>
</feature>
<proteinExistence type="predicted"/>
<accession>A0ABZ1NTJ0</accession>
<dbReference type="Proteomes" id="UP001341259">
    <property type="component" value="Chromosome"/>
</dbReference>
<feature type="compositionally biased region" description="Pro residues" evidence="1">
    <location>
        <begin position="44"/>
        <end position="56"/>
    </location>
</feature>
<evidence type="ECO:0008006" key="4">
    <source>
        <dbReference type="Google" id="ProtNLM"/>
    </source>
</evidence>